<evidence type="ECO:0000256" key="3">
    <source>
        <dbReference type="ARBA" id="ARBA00022679"/>
    </source>
</evidence>
<keyword evidence="3" id="KW-0808">Transferase</keyword>
<sequence>MPIESSGTATATRRYIVRTSRNPDEIIDAQRLRYQVFATEGGAFLPQARDGRDIDDFDFHCDHLIVTEEATGETVGTYRLLPPGRRRTLYSDTEFDLSALDPLRPAMIEAGRACVHPDHRDGAAIGTLWSGIADYLRRTGHRYLIGCCSLSLDEDGAQAAAVWDRVRDKHLAPEDLRVTPKLPWDNRDVPRAAKVRIPPLLRGYLRLGAVACGPAAYDPDFGTADLLMLLDLERLNLRYARYFGLDVRR</sequence>
<gene>
    <name evidence="6" type="ordered locus">Snas_1121</name>
</gene>
<dbReference type="InterPro" id="IPR052351">
    <property type="entry name" value="Ornithine_N-alpha-AT"/>
</dbReference>
<evidence type="ECO:0000256" key="5">
    <source>
        <dbReference type="ARBA" id="ARBA00023315"/>
    </source>
</evidence>
<dbReference type="InterPro" id="IPR016181">
    <property type="entry name" value="Acyl_CoA_acyltransferase"/>
</dbReference>
<organism evidence="6 7">
    <name type="scientific">Stackebrandtia nassauensis (strain DSM 44728 / CIP 108903 / NRRL B-16338 / NBRC 102104 / LLR-40K-21)</name>
    <dbReference type="NCBI Taxonomy" id="446470"/>
    <lineage>
        <taxon>Bacteria</taxon>
        <taxon>Bacillati</taxon>
        <taxon>Actinomycetota</taxon>
        <taxon>Actinomycetes</taxon>
        <taxon>Glycomycetales</taxon>
        <taxon>Glycomycetaceae</taxon>
        <taxon>Stackebrandtia</taxon>
    </lineage>
</organism>
<keyword evidence="2" id="KW-0444">Lipid biosynthesis</keyword>
<dbReference type="Gene3D" id="3.40.630.30">
    <property type="match status" value="1"/>
</dbReference>
<evidence type="ECO:0008006" key="8">
    <source>
        <dbReference type="Google" id="ProtNLM"/>
    </source>
</evidence>
<dbReference type="SUPFAM" id="SSF55729">
    <property type="entry name" value="Acyl-CoA N-acyltransferases (Nat)"/>
    <property type="match status" value="1"/>
</dbReference>
<dbReference type="Proteomes" id="UP000000844">
    <property type="component" value="Chromosome"/>
</dbReference>
<evidence type="ECO:0000313" key="6">
    <source>
        <dbReference type="EMBL" id="ADD40831.1"/>
    </source>
</evidence>
<dbReference type="HOGENOM" id="CLU_058962_0_0_11"/>
<dbReference type="Pfam" id="PF13444">
    <property type="entry name" value="Acetyltransf_5"/>
    <property type="match status" value="1"/>
</dbReference>
<dbReference type="STRING" id="446470.Snas_1121"/>
<evidence type="ECO:0000256" key="4">
    <source>
        <dbReference type="ARBA" id="ARBA00023098"/>
    </source>
</evidence>
<dbReference type="EMBL" id="CP001778">
    <property type="protein sequence ID" value="ADD40831.1"/>
    <property type="molecule type" value="Genomic_DNA"/>
</dbReference>
<evidence type="ECO:0000256" key="1">
    <source>
        <dbReference type="ARBA" id="ARBA00005189"/>
    </source>
</evidence>
<proteinExistence type="predicted"/>
<evidence type="ECO:0000313" key="7">
    <source>
        <dbReference type="Proteomes" id="UP000000844"/>
    </source>
</evidence>
<dbReference type="GO" id="GO:0016746">
    <property type="term" value="F:acyltransferase activity"/>
    <property type="evidence" value="ECO:0007669"/>
    <property type="project" value="UniProtKB-KW"/>
</dbReference>
<dbReference type="PANTHER" id="PTHR37323">
    <property type="entry name" value="GCN5-RELATED N-ACETYLTRANSFERASE"/>
    <property type="match status" value="1"/>
</dbReference>
<comment type="pathway">
    <text evidence="1">Lipid metabolism.</text>
</comment>
<protein>
    <recommendedName>
        <fullName evidence="8">Ornithine-acyl(Acyl carrier protein) N-acyltransferase</fullName>
    </recommendedName>
</protein>
<dbReference type="GO" id="GO:0006629">
    <property type="term" value="P:lipid metabolic process"/>
    <property type="evidence" value="ECO:0007669"/>
    <property type="project" value="UniProtKB-KW"/>
</dbReference>
<reference evidence="6 7" key="1">
    <citation type="journal article" date="2009" name="Stand. Genomic Sci.">
        <title>Complete genome sequence of Stackebrandtia nassauensis type strain (LLR-40K-21).</title>
        <authorList>
            <person name="Munk C."/>
            <person name="Lapidus A."/>
            <person name="Copeland A."/>
            <person name="Jando M."/>
            <person name="Mayilraj S."/>
            <person name="Glavina Del Rio T."/>
            <person name="Nolan M."/>
            <person name="Chen F."/>
            <person name="Lucas S."/>
            <person name="Tice H."/>
            <person name="Cheng J.F."/>
            <person name="Han C."/>
            <person name="Detter J.C."/>
            <person name="Bruce D."/>
            <person name="Goodwin L."/>
            <person name="Chain P."/>
            <person name="Pitluck S."/>
            <person name="Goker M."/>
            <person name="Ovchinikova G."/>
            <person name="Pati A."/>
            <person name="Ivanova N."/>
            <person name="Mavromatis K."/>
            <person name="Chen A."/>
            <person name="Palaniappan K."/>
            <person name="Land M."/>
            <person name="Hauser L."/>
            <person name="Chang Y.J."/>
            <person name="Jeffries C.D."/>
            <person name="Bristow J."/>
            <person name="Eisen J.A."/>
            <person name="Markowitz V."/>
            <person name="Hugenholtz P."/>
            <person name="Kyrpides N.C."/>
            <person name="Klenk H.P."/>
        </authorList>
    </citation>
    <scope>NUCLEOTIDE SEQUENCE [LARGE SCALE GENOMIC DNA]</scope>
    <source>
        <strain evidence="7">DSM 44728 / CIP 108903 / NRRL B-16338 / NBRC 102104 / LLR-40K-21</strain>
    </source>
</reference>
<evidence type="ECO:0000256" key="2">
    <source>
        <dbReference type="ARBA" id="ARBA00022516"/>
    </source>
</evidence>
<name>D3QB14_STANL</name>
<dbReference type="AlphaFoldDB" id="D3QB14"/>
<dbReference type="OrthoDB" id="9787072at2"/>
<dbReference type="KEGG" id="sna:Snas_1121"/>
<dbReference type="eggNOG" id="COG3176">
    <property type="taxonomic scope" value="Bacteria"/>
</dbReference>
<accession>D3QB14</accession>
<dbReference type="PANTHER" id="PTHR37323:SF1">
    <property type="entry name" value="L-ORNITHINE N(ALPHA)-ACYLTRANSFERASE"/>
    <property type="match status" value="1"/>
</dbReference>
<keyword evidence="5" id="KW-0012">Acyltransferase</keyword>
<keyword evidence="4" id="KW-0443">Lipid metabolism</keyword>
<keyword evidence="7" id="KW-1185">Reference proteome</keyword>
<dbReference type="RefSeq" id="WP_013016402.1">
    <property type="nucleotide sequence ID" value="NC_013947.1"/>
</dbReference>